<organism evidence="1 2">
    <name type="scientific">Sordaria brevicollis</name>
    <dbReference type="NCBI Taxonomy" id="83679"/>
    <lineage>
        <taxon>Eukaryota</taxon>
        <taxon>Fungi</taxon>
        <taxon>Dikarya</taxon>
        <taxon>Ascomycota</taxon>
        <taxon>Pezizomycotina</taxon>
        <taxon>Sordariomycetes</taxon>
        <taxon>Sordariomycetidae</taxon>
        <taxon>Sordariales</taxon>
        <taxon>Sordariaceae</taxon>
        <taxon>Sordaria</taxon>
    </lineage>
</organism>
<gene>
    <name evidence="1" type="ORF">B0T20DRAFT_336880</name>
</gene>
<protein>
    <submittedName>
        <fullName evidence="1">Uncharacterized protein</fullName>
    </submittedName>
</protein>
<accession>A0AAE0UCA7</accession>
<evidence type="ECO:0000313" key="2">
    <source>
        <dbReference type="Proteomes" id="UP001281003"/>
    </source>
</evidence>
<dbReference type="AlphaFoldDB" id="A0AAE0UCA7"/>
<evidence type="ECO:0000313" key="1">
    <source>
        <dbReference type="EMBL" id="KAK3398244.1"/>
    </source>
</evidence>
<comment type="caution">
    <text evidence="1">The sequence shown here is derived from an EMBL/GenBank/DDBJ whole genome shotgun (WGS) entry which is preliminary data.</text>
</comment>
<dbReference type="EMBL" id="JAUTDP010000006">
    <property type="protein sequence ID" value="KAK3398244.1"/>
    <property type="molecule type" value="Genomic_DNA"/>
</dbReference>
<feature type="non-terminal residue" evidence="1">
    <location>
        <position position="63"/>
    </location>
</feature>
<dbReference type="Proteomes" id="UP001281003">
    <property type="component" value="Unassembled WGS sequence"/>
</dbReference>
<sequence length="63" mass="7547">FEEIGKIILPLIYKDYVPFKTYSKKRVRKLYKGNSFSVEIILSNKSIEEFLILLTLLKYLYLI</sequence>
<keyword evidence="2" id="KW-1185">Reference proteome</keyword>
<feature type="non-terminal residue" evidence="1">
    <location>
        <position position="1"/>
    </location>
</feature>
<proteinExistence type="predicted"/>
<reference evidence="1" key="2">
    <citation type="submission" date="2023-07" db="EMBL/GenBank/DDBJ databases">
        <authorList>
            <consortium name="Lawrence Berkeley National Laboratory"/>
            <person name="Haridas S."/>
            <person name="Hensen N."/>
            <person name="Bonometti L."/>
            <person name="Westerberg I."/>
            <person name="Brannstrom I.O."/>
            <person name="Guillou S."/>
            <person name="Cros-Aarteil S."/>
            <person name="Calhoun S."/>
            <person name="Kuo A."/>
            <person name="Mondo S."/>
            <person name="Pangilinan J."/>
            <person name="Riley R."/>
            <person name="LaButti K."/>
            <person name="Andreopoulos B."/>
            <person name="Lipzen A."/>
            <person name="Chen C."/>
            <person name="Yanf M."/>
            <person name="Daum C."/>
            <person name="Ng V."/>
            <person name="Clum A."/>
            <person name="Steindorff A."/>
            <person name="Ohm R."/>
            <person name="Martin F."/>
            <person name="Silar P."/>
            <person name="Natvig D."/>
            <person name="Lalanne C."/>
            <person name="Gautier V."/>
            <person name="Ament-velasquez S.L."/>
            <person name="Kruys A."/>
            <person name="Hutchinson M.I."/>
            <person name="Powell A.J."/>
            <person name="Barry K."/>
            <person name="Miller A.N."/>
            <person name="Grigoriev I.V."/>
            <person name="Debuchy R."/>
            <person name="Gladieux P."/>
            <person name="Thoren M.H."/>
            <person name="Johannesson H."/>
        </authorList>
    </citation>
    <scope>NUCLEOTIDE SEQUENCE</scope>
    <source>
        <strain evidence="1">FGSC 1904</strain>
    </source>
</reference>
<reference evidence="1" key="1">
    <citation type="journal article" date="2023" name="Mol. Phylogenet. Evol.">
        <title>Genome-scale phylogeny and comparative genomics of the fungal order Sordariales.</title>
        <authorList>
            <person name="Hensen N."/>
            <person name="Bonometti L."/>
            <person name="Westerberg I."/>
            <person name="Brannstrom I.O."/>
            <person name="Guillou S."/>
            <person name="Cros-Aarteil S."/>
            <person name="Calhoun S."/>
            <person name="Haridas S."/>
            <person name="Kuo A."/>
            <person name="Mondo S."/>
            <person name="Pangilinan J."/>
            <person name="Riley R."/>
            <person name="LaButti K."/>
            <person name="Andreopoulos B."/>
            <person name="Lipzen A."/>
            <person name="Chen C."/>
            <person name="Yan M."/>
            <person name="Daum C."/>
            <person name="Ng V."/>
            <person name="Clum A."/>
            <person name="Steindorff A."/>
            <person name="Ohm R.A."/>
            <person name="Martin F."/>
            <person name="Silar P."/>
            <person name="Natvig D.O."/>
            <person name="Lalanne C."/>
            <person name="Gautier V."/>
            <person name="Ament-Velasquez S.L."/>
            <person name="Kruys A."/>
            <person name="Hutchinson M.I."/>
            <person name="Powell A.J."/>
            <person name="Barry K."/>
            <person name="Miller A.N."/>
            <person name="Grigoriev I.V."/>
            <person name="Debuchy R."/>
            <person name="Gladieux P."/>
            <person name="Hiltunen Thoren M."/>
            <person name="Johannesson H."/>
        </authorList>
    </citation>
    <scope>NUCLEOTIDE SEQUENCE</scope>
    <source>
        <strain evidence="1">FGSC 1904</strain>
    </source>
</reference>
<name>A0AAE0UCA7_SORBR</name>